<evidence type="ECO:0000313" key="8">
    <source>
        <dbReference type="EMBL" id="SEA09300.1"/>
    </source>
</evidence>
<dbReference type="Gene3D" id="2.60.450.10">
    <property type="entry name" value="Lipopolysaccharide (LPS) transport protein A like domain"/>
    <property type="match status" value="1"/>
</dbReference>
<evidence type="ECO:0000256" key="6">
    <source>
        <dbReference type="HAMAP-Rule" id="MF_01915"/>
    </source>
</evidence>
<dbReference type="InterPro" id="IPR026265">
    <property type="entry name" value="LptC"/>
</dbReference>
<dbReference type="Proteomes" id="UP000198773">
    <property type="component" value="Unassembled WGS sequence"/>
</dbReference>
<reference evidence="8 9" key="2">
    <citation type="submission" date="2016-10" db="EMBL/GenBank/DDBJ databases">
        <authorList>
            <person name="de Groot N.N."/>
        </authorList>
    </citation>
    <scope>NUCLEOTIDE SEQUENCE [LARGE SCALE GENOMIC DNA]</scope>
    <source>
        <strain evidence="8 9">CGMCC 1.3430</strain>
    </source>
</reference>
<dbReference type="EMBL" id="FNRM01000001">
    <property type="protein sequence ID" value="SEA09300.1"/>
    <property type="molecule type" value="Genomic_DNA"/>
</dbReference>
<name>Q0ZAI0_ALKAM</name>
<protein>
    <recommendedName>
        <fullName evidence="6">Lipopolysaccharide export system protein LptC</fullName>
    </recommendedName>
</protein>
<dbReference type="GO" id="GO:0030288">
    <property type="term" value="C:outer membrane-bounded periplasmic space"/>
    <property type="evidence" value="ECO:0007669"/>
    <property type="project" value="TreeGrafter"/>
</dbReference>
<dbReference type="GO" id="GO:0005886">
    <property type="term" value="C:plasma membrane"/>
    <property type="evidence" value="ECO:0007669"/>
    <property type="project" value="UniProtKB-SubCell"/>
</dbReference>
<keyword evidence="3 6" id="KW-0812">Transmembrane</keyword>
<keyword evidence="1 6" id="KW-1003">Cell membrane</keyword>
<dbReference type="STRING" id="152573.SAMN04488051_101630"/>
<reference evidence="7" key="1">
    <citation type="journal article" date="2007" name="Microbiology">
        <title>Three putative cation/proton antiporters from the soda lake alkaliphile Alkalimonas amylolytica N10 complement an alkali-sensitive Escherichia coli mutant.</title>
        <authorList>
            <person name="Wei Y."/>
            <person name="Liu J."/>
            <person name="Ma Y."/>
            <person name="Krulwich T.A."/>
        </authorList>
    </citation>
    <scope>NUCLEOTIDE SEQUENCE</scope>
    <source>
        <strain evidence="7">N10</strain>
    </source>
</reference>
<evidence type="ECO:0000256" key="1">
    <source>
        <dbReference type="ARBA" id="ARBA00022475"/>
    </source>
</evidence>
<comment type="similarity">
    <text evidence="6">Belongs to the LptC family.</text>
</comment>
<proteinExistence type="inferred from homology"/>
<evidence type="ECO:0000313" key="7">
    <source>
        <dbReference type="EMBL" id="ABG37983.1"/>
    </source>
</evidence>
<evidence type="ECO:0000256" key="3">
    <source>
        <dbReference type="ARBA" id="ARBA00022692"/>
    </source>
</evidence>
<keyword evidence="2 6" id="KW-0997">Cell inner membrane</keyword>
<dbReference type="PANTHER" id="PTHR37481">
    <property type="entry name" value="LIPOPOLYSACCHARIDE EXPORT SYSTEM PROTEIN LPTC"/>
    <property type="match status" value="1"/>
</dbReference>
<keyword evidence="9" id="KW-1185">Reference proteome</keyword>
<dbReference type="NCBIfam" id="TIGR04409">
    <property type="entry name" value="LptC_YrbK"/>
    <property type="match status" value="1"/>
</dbReference>
<dbReference type="RefSeq" id="WP_091339261.1">
    <property type="nucleotide sequence ID" value="NZ_FNRM01000001.1"/>
</dbReference>
<comment type="subcellular location">
    <subcellularLocation>
        <location evidence="6">Cell inner membrane</location>
        <topology evidence="6">Single-pass membrane protein</topology>
    </subcellularLocation>
</comment>
<evidence type="ECO:0000256" key="2">
    <source>
        <dbReference type="ARBA" id="ARBA00022519"/>
    </source>
</evidence>
<keyword evidence="5 6" id="KW-0472">Membrane</keyword>
<keyword evidence="4 6" id="KW-1133">Transmembrane helix</keyword>
<gene>
    <name evidence="6" type="primary">lptC</name>
    <name evidence="8" type="ORF">SAMN04488051_101630</name>
</gene>
<dbReference type="Pfam" id="PF06835">
    <property type="entry name" value="LptC"/>
    <property type="match status" value="1"/>
</dbReference>
<dbReference type="HAMAP" id="MF_01915">
    <property type="entry name" value="LPS_assembly_LptC"/>
    <property type="match status" value="1"/>
</dbReference>
<dbReference type="PIRSF" id="PIRSF028513">
    <property type="entry name" value="LptC"/>
    <property type="match status" value="1"/>
</dbReference>
<dbReference type="PANTHER" id="PTHR37481:SF1">
    <property type="entry name" value="LIPOPOLYSACCHARIDE EXPORT SYSTEM PROTEIN LPTC"/>
    <property type="match status" value="1"/>
</dbReference>
<dbReference type="AlphaFoldDB" id="Q0ZAI0"/>
<dbReference type="OrthoDB" id="6193381at2"/>
<dbReference type="InterPro" id="IPR010664">
    <property type="entry name" value="LipoPS_assembly_LptC-rel"/>
</dbReference>
<evidence type="ECO:0000313" key="9">
    <source>
        <dbReference type="Proteomes" id="UP000198773"/>
    </source>
</evidence>
<dbReference type="EMBL" id="DQ649017">
    <property type="protein sequence ID" value="ABG37983.1"/>
    <property type="molecule type" value="Genomic_DNA"/>
</dbReference>
<dbReference type="GO" id="GO:0017089">
    <property type="term" value="F:glycolipid transfer activity"/>
    <property type="evidence" value="ECO:0007669"/>
    <property type="project" value="TreeGrafter"/>
</dbReference>
<dbReference type="GO" id="GO:0015221">
    <property type="term" value="F:lipopolysaccharide transmembrane transporter activity"/>
    <property type="evidence" value="ECO:0007669"/>
    <property type="project" value="InterPro"/>
</dbReference>
<dbReference type="InterPro" id="IPR052363">
    <property type="entry name" value="LPS_export_LptC"/>
</dbReference>
<dbReference type="GO" id="GO:0043165">
    <property type="term" value="P:Gram-negative-bacterium-type cell outer membrane assembly"/>
    <property type="evidence" value="ECO:0007669"/>
    <property type="project" value="UniProtKB-UniRule"/>
</dbReference>
<sequence length="184" mass="21124">MKPWSTLLLLLALLAVAWYWYDRSDEASAPLTERELIPDFVAEQLTRIVYDEQGLLSELMKASRMEHYDLLGFTQLEQPVFTLLDRTHNLSWQASSNTAVLYPDDKLILDGAVLLQNLASGDLIDRVQTSYLEMLLPSEQFVTDEDVQIFGDGFTIFGRGLRASIVQQTIEIEHHLRTDYHHEP</sequence>
<comment type="subunit">
    <text evidence="6">Component of the lipopolysaccharide transport and assembly complex. Interacts with LptA and the LptBFG transporter complex.</text>
</comment>
<evidence type="ECO:0000256" key="4">
    <source>
        <dbReference type="ARBA" id="ARBA00022989"/>
    </source>
</evidence>
<organism evidence="7">
    <name type="scientific">Alkalimonas amylolytica</name>
    <dbReference type="NCBI Taxonomy" id="152573"/>
    <lineage>
        <taxon>Bacteria</taxon>
        <taxon>Pseudomonadati</taxon>
        <taxon>Pseudomonadota</taxon>
        <taxon>Gammaproteobacteria</taxon>
        <taxon>Alkalimonas</taxon>
    </lineage>
</organism>
<accession>Q0ZAI0</accession>
<comment type="function">
    <text evidence="6">Involved in the assembly of lipopolysaccharide (LPS). Required for the translocation of LPS from the inner membrane to the outer membrane. Facilitates the transfer of LPS from the inner membrane to the periplasmic protein LptA. Could be a docking site for LptA.</text>
</comment>
<evidence type="ECO:0000256" key="5">
    <source>
        <dbReference type="ARBA" id="ARBA00023136"/>
    </source>
</evidence>